<comment type="caution">
    <text evidence="3">The sequence shown here is derived from an EMBL/GenBank/DDBJ whole genome shotgun (WGS) entry which is preliminary data.</text>
</comment>
<name>A0ABV8QWL8_9MICC</name>
<dbReference type="InterPro" id="IPR051324">
    <property type="entry name" value="Stress/Tellurium_Resist"/>
</dbReference>
<proteinExistence type="inferred from homology"/>
<evidence type="ECO:0000256" key="1">
    <source>
        <dbReference type="ARBA" id="ARBA00008775"/>
    </source>
</evidence>
<dbReference type="InterPro" id="IPR003325">
    <property type="entry name" value="TerD"/>
</dbReference>
<evidence type="ECO:0000313" key="3">
    <source>
        <dbReference type="EMBL" id="MFC4264636.1"/>
    </source>
</evidence>
<dbReference type="Pfam" id="PF02342">
    <property type="entry name" value="TerD"/>
    <property type="match status" value="1"/>
</dbReference>
<dbReference type="PANTHER" id="PTHR32097">
    <property type="entry name" value="CAMP-BINDING PROTEIN 1-RELATED"/>
    <property type="match status" value="1"/>
</dbReference>
<evidence type="ECO:0000259" key="2">
    <source>
        <dbReference type="Pfam" id="PF02342"/>
    </source>
</evidence>
<organism evidence="3 4">
    <name type="scientific">Arthrobacter cryoconiti</name>
    <dbReference type="NCBI Taxonomy" id="748907"/>
    <lineage>
        <taxon>Bacteria</taxon>
        <taxon>Bacillati</taxon>
        <taxon>Actinomycetota</taxon>
        <taxon>Actinomycetes</taxon>
        <taxon>Micrococcales</taxon>
        <taxon>Micrococcaceae</taxon>
        <taxon>Arthrobacter</taxon>
    </lineage>
</organism>
<dbReference type="Gene3D" id="2.60.60.30">
    <property type="entry name" value="sav2460 like domains"/>
    <property type="match status" value="1"/>
</dbReference>
<protein>
    <submittedName>
        <fullName evidence="3">TerD family protein</fullName>
    </submittedName>
</protein>
<feature type="domain" description="TerD" evidence="2">
    <location>
        <begin position="3"/>
        <end position="179"/>
    </location>
</feature>
<reference evidence="4" key="1">
    <citation type="journal article" date="2019" name="Int. J. Syst. Evol. Microbiol.">
        <title>The Global Catalogue of Microorganisms (GCM) 10K type strain sequencing project: providing services to taxonomists for standard genome sequencing and annotation.</title>
        <authorList>
            <consortium name="The Broad Institute Genomics Platform"/>
            <consortium name="The Broad Institute Genome Sequencing Center for Infectious Disease"/>
            <person name="Wu L."/>
            <person name="Ma J."/>
        </authorList>
    </citation>
    <scope>NUCLEOTIDE SEQUENCE [LARGE SCALE GENOMIC DNA]</scope>
    <source>
        <strain evidence="4">CGMCC 1.10698</strain>
    </source>
</reference>
<keyword evidence="4" id="KW-1185">Reference proteome</keyword>
<evidence type="ECO:0000313" key="4">
    <source>
        <dbReference type="Proteomes" id="UP001595773"/>
    </source>
</evidence>
<comment type="similarity">
    <text evidence="1">Belongs to the CAPAB/TerDEXZ family.</text>
</comment>
<dbReference type="RefSeq" id="WP_230066262.1">
    <property type="nucleotide sequence ID" value="NZ_BAABLL010000019.1"/>
</dbReference>
<gene>
    <name evidence="3" type="ORF">ACFOW9_03375</name>
</gene>
<sequence length="183" mass="19955">MASLISGANAALTVENPGLDHVVVGMNWESIPSNGPRAEFVPFAVMCGADGRAVSNDHLVFFNQLLSSDAALAFVGDEDQEQIDVELSRVPTEISKIVFFVYVDPEVRGKGTFASVRNSHIRVSTATRKELVRFDLPAGKQESVTAMIFGELYRHRTDWKFRALGQGYTTGLTGVAKDYGISL</sequence>
<dbReference type="Proteomes" id="UP001595773">
    <property type="component" value="Unassembled WGS sequence"/>
</dbReference>
<dbReference type="PANTHER" id="PTHR32097:SF4">
    <property type="entry name" value="GENERAL STRESS PROTEIN 16U"/>
    <property type="match status" value="1"/>
</dbReference>
<accession>A0ABV8QWL8</accession>
<dbReference type="CDD" id="cd06974">
    <property type="entry name" value="TerD_like"/>
    <property type="match status" value="1"/>
</dbReference>
<dbReference type="EMBL" id="JBHSCQ010000005">
    <property type="protein sequence ID" value="MFC4264636.1"/>
    <property type="molecule type" value="Genomic_DNA"/>
</dbReference>